<proteinExistence type="predicted"/>
<dbReference type="VEuPathDB" id="FungiDB:AeMF1_017792"/>
<feature type="region of interest" description="Disordered" evidence="1">
    <location>
        <begin position="245"/>
        <end position="295"/>
    </location>
</feature>
<comment type="caution">
    <text evidence="3">The sequence shown here is derived from an EMBL/GenBank/DDBJ whole genome shotgun (WGS) entry which is preliminary data.</text>
</comment>
<keyword evidence="4" id="KW-1185">Reference proteome</keyword>
<sequence>MWCRLIFAAVAAALATAAPASKQDSLLEGTPVLPDVLATLIAAYKPLLGNYAKSQLPATIGNCGQDNPPLPCSESGNLYETTNTFYKVRARWISGINTMTLNSLNATFDDSGNMALTLAINFAQLPMSLKVDGCGGFLGCVNVLDNSDSCCGSNKTVVMTATANCSESYPFITGFAVATTKITPAINVQIDILGKTFDVRDVTPSIESGLKDAAGNFLAAKGVDLLNTEIKSLFGDKIYCSQKSKNAQTPAPTTTTVAPTPSPTNATTTTAPSSTSTSVDGSTPASTSSSTASTTTVAPKSSAASFYHGWTLLVGAVVALFLN</sequence>
<dbReference type="Proteomes" id="UP000481153">
    <property type="component" value="Unassembled WGS sequence"/>
</dbReference>
<name>A0A6G0XAC7_9STRA</name>
<evidence type="ECO:0000313" key="4">
    <source>
        <dbReference type="Proteomes" id="UP000481153"/>
    </source>
</evidence>
<evidence type="ECO:0000313" key="3">
    <source>
        <dbReference type="EMBL" id="KAF0736865.1"/>
    </source>
</evidence>
<dbReference type="EMBL" id="VJMJ01000087">
    <property type="protein sequence ID" value="KAF0736865.1"/>
    <property type="molecule type" value="Genomic_DNA"/>
</dbReference>
<feature type="compositionally biased region" description="Low complexity" evidence="1">
    <location>
        <begin position="249"/>
        <end position="295"/>
    </location>
</feature>
<evidence type="ECO:0000256" key="2">
    <source>
        <dbReference type="SAM" id="SignalP"/>
    </source>
</evidence>
<reference evidence="3 4" key="1">
    <citation type="submission" date="2019-07" db="EMBL/GenBank/DDBJ databases">
        <title>Genomics analysis of Aphanomyces spp. identifies a new class of oomycete effector associated with host adaptation.</title>
        <authorList>
            <person name="Gaulin E."/>
        </authorList>
    </citation>
    <scope>NUCLEOTIDE SEQUENCE [LARGE SCALE GENOMIC DNA]</scope>
    <source>
        <strain evidence="3 4">ATCC 201684</strain>
    </source>
</reference>
<protein>
    <recommendedName>
        <fullName evidence="5">Lipid-binding serum glycoprotein N-terminal domain-containing protein</fullName>
    </recommendedName>
</protein>
<dbReference type="AlphaFoldDB" id="A0A6G0XAC7"/>
<keyword evidence="2" id="KW-0732">Signal</keyword>
<feature type="signal peptide" evidence="2">
    <location>
        <begin position="1"/>
        <end position="17"/>
    </location>
</feature>
<gene>
    <name evidence="3" type="ORF">Ae201684_007020</name>
</gene>
<organism evidence="3 4">
    <name type="scientific">Aphanomyces euteiches</name>
    <dbReference type="NCBI Taxonomy" id="100861"/>
    <lineage>
        <taxon>Eukaryota</taxon>
        <taxon>Sar</taxon>
        <taxon>Stramenopiles</taxon>
        <taxon>Oomycota</taxon>
        <taxon>Saprolegniomycetes</taxon>
        <taxon>Saprolegniales</taxon>
        <taxon>Verrucalvaceae</taxon>
        <taxon>Aphanomyces</taxon>
    </lineage>
</organism>
<evidence type="ECO:0000256" key="1">
    <source>
        <dbReference type="SAM" id="MobiDB-lite"/>
    </source>
</evidence>
<evidence type="ECO:0008006" key="5">
    <source>
        <dbReference type="Google" id="ProtNLM"/>
    </source>
</evidence>
<feature type="chain" id="PRO_5026141671" description="Lipid-binding serum glycoprotein N-terminal domain-containing protein" evidence="2">
    <location>
        <begin position="18"/>
        <end position="323"/>
    </location>
</feature>
<accession>A0A6G0XAC7</accession>